<comment type="caution">
    <text evidence="2">The sequence shown here is derived from an EMBL/GenBank/DDBJ whole genome shotgun (WGS) entry which is preliminary data.</text>
</comment>
<keyword evidence="1" id="KW-1133">Transmembrane helix</keyword>
<keyword evidence="1" id="KW-0472">Membrane</keyword>
<feature type="transmembrane region" description="Helical" evidence="1">
    <location>
        <begin position="156"/>
        <end position="182"/>
    </location>
</feature>
<keyword evidence="1" id="KW-0812">Transmembrane</keyword>
<dbReference type="EMBL" id="ASPP01004193">
    <property type="protein sequence ID" value="ETO32454.1"/>
    <property type="molecule type" value="Genomic_DNA"/>
</dbReference>
<evidence type="ECO:0000313" key="2">
    <source>
        <dbReference type="EMBL" id="ETO32454.1"/>
    </source>
</evidence>
<gene>
    <name evidence="2" type="ORF">RFI_04666</name>
</gene>
<feature type="transmembrane region" description="Helical" evidence="1">
    <location>
        <begin position="55"/>
        <end position="81"/>
    </location>
</feature>
<evidence type="ECO:0000313" key="3">
    <source>
        <dbReference type="Proteomes" id="UP000023152"/>
    </source>
</evidence>
<sequence length="369" mass="42444">MPSRECTSSSDTFRYFSLGDAFGYQVSVLVLQTFSCIYCVYRFYYRWNPDLSRKLVILCVLYHIWAWLFILEEVIYIIGILNNWTYEIVEFCSIALAILSFTQIIAYIISMILHAYIAHTKKKKKKYIYKYLLRLVIVFEDSLFGISKRSLKMLHIGYSMGALITLGLCCWMATAANCVWSFPVLDRDIIRPISQKVKTTKLYWTCELSPIVFDVAVIFGAIVSLIINASIVYMYLSRMIQTIRSIQRNEELDAGQLPYNASDTPLGDTPFSVATRQMLSHVTKFGIIAFTSIFSTMLSSLIVIITSNIFSTEADFWLNGILIFCSFTFGEKLYNFLFGWCNKFLEKKISSILGHANQPHAIEIYSQTK</sequence>
<dbReference type="AlphaFoldDB" id="X6P302"/>
<evidence type="ECO:0000256" key="1">
    <source>
        <dbReference type="SAM" id="Phobius"/>
    </source>
</evidence>
<protein>
    <submittedName>
        <fullName evidence="2">Uncharacterized protein</fullName>
    </submittedName>
</protein>
<keyword evidence="3" id="KW-1185">Reference proteome</keyword>
<feature type="transmembrane region" description="Helical" evidence="1">
    <location>
        <begin position="93"/>
        <end position="117"/>
    </location>
</feature>
<name>X6P302_RETFI</name>
<dbReference type="Proteomes" id="UP000023152">
    <property type="component" value="Unassembled WGS sequence"/>
</dbReference>
<feature type="transmembrane region" description="Helical" evidence="1">
    <location>
        <begin position="211"/>
        <end position="236"/>
    </location>
</feature>
<feature type="transmembrane region" description="Helical" evidence="1">
    <location>
        <begin position="316"/>
        <end position="338"/>
    </location>
</feature>
<organism evidence="2 3">
    <name type="scientific">Reticulomyxa filosa</name>
    <dbReference type="NCBI Taxonomy" id="46433"/>
    <lineage>
        <taxon>Eukaryota</taxon>
        <taxon>Sar</taxon>
        <taxon>Rhizaria</taxon>
        <taxon>Retaria</taxon>
        <taxon>Foraminifera</taxon>
        <taxon>Monothalamids</taxon>
        <taxon>Reticulomyxidae</taxon>
        <taxon>Reticulomyxa</taxon>
    </lineage>
</organism>
<feature type="transmembrane region" description="Helical" evidence="1">
    <location>
        <begin position="22"/>
        <end position="43"/>
    </location>
</feature>
<accession>X6P302</accession>
<proteinExistence type="predicted"/>
<feature type="transmembrane region" description="Helical" evidence="1">
    <location>
        <begin position="285"/>
        <end position="310"/>
    </location>
</feature>
<reference evidence="2 3" key="1">
    <citation type="journal article" date="2013" name="Curr. Biol.">
        <title>The Genome of the Foraminiferan Reticulomyxa filosa.</title>
        <authorList>
            <person name="Glockner G."/>
            <person name="Hulsmann N."/>
            <person name="Schleicher M."/>
            <person name="Noegel A.A."/>
            <person name="Eichinger L."/>
            <person name="Gallinger C."/>
            <person name="Pawlowski J."/>
            <person name="Sierra R."/>
            <person name="Euteneuer U."/>
            <person name="Pillet L."/>
            <person name="Moustafa A."/>
            <person name="Platzer M."/>
            <person name="Groth M."/>
            <person name="Szafranski K."/>
            <person name="Schliwa M."/>
        </authorList>
    </citation>
    <scope>NUCLEOTIDE SEQUENCE [LARGE SCALE GENOMIC DNA]</scope>
</reference>